<feature type="compositionally biased region" description="Polar residues" evidence="2">
    <location>
        <begin position="58"/>
        <end position="83"/>
    </location>
</feature>
<keyword evidence="4" id="KW-0067">ATP-binding</keyword>
<feature type="domain" description="CCHC-type" evidence="3">
    <location>
        <begin position="575"/>
        <end position="590"/>
    </location>
</feature>
<protein>
    <submittedName>
        <fullName evidence="4">ATP-dependent RNA helicase glh-4</fullName>
    </submittedName>
</protein>
<keyword evidence="1" id="KW-0862">Zinc</keyword>
<proteinExistence type="predicted"/>
<dbReference type="Pfam" id="PF00098">
    <property type="entry name" value="zf-CCHC"/>
    <property type="match status" value="2"/>
</dbReference>
<dbReference type="AlphaFoldDB" id="A0A8D9EXP3"/>
<feature type="domain" description="CCHC-type" evidence="3">
    <location>
        <begin position="551"/>
        <end position="565"/>
    </location>
</feature>
<dbReference type="InterPro" id="IPR036875">
    <property type="entry name" value="Znf_CCHC_sf"/>
</dbReference>
<dbReference type="GO" id="GO:0004386">
    <property type="term" value="F:helicase activity"/>
    <property type="evidence" value="ECO:0007669"/>
    <property type="project" value="UniProtKB-KW"/>
</dbReference>
<dbReference type="GO" id="GO:0008270">
    <property type="term" value="F:zinc ion binding"/>
    <property type="evidence" value="ECO:0007669"/>
    <property type="project" value="UniProtKB-KW"/>
</dbReference>
<evidence type="ECO:0000259" key="3">
    <source>
        <dbReference type="PROSITE" id="PS50158"/>
    </source>
</evidence>
<name>A0A8D9EXP3_9HEMI</name>
<evidence type="ECO:0000256" key="1">
    <source>
        <dbReference type="PROSITE-ProRule" id="PRU00047"/>
    </source>
</evidence>
<dbReference type="EMBL" id="HBUF01579106">
    <property type="protein sequence ID" value="CAG6769496.1"/>
    <property type="molecule type" value="Transcribed_RNA"/>
</dbReference>
<evidence type="ECO:0000313" key="4">
    <source>
        <dbReference type="EMBL" id="CAG6769497.1"/>
    </source>
</evidence>
<dbReference type="EMBL" id="HBUF01579107">
    <property type="protein sequence ID" value="CAG6769497.1"/>
    <property type="molecule type" value="Transcribed_RNA"/>
</dbReference>
<dbReference type="GO" id="GO:0003676">
    <property type="term" value="F:nucleic acid binding"/>
    <property type="evidence" value="ECO:0007669"/>
    <property type="project" value="InterPro"/>
</dbReference>
<keyword evidence="1" id="KW-0863">Zinc-finger</keyword>
<evidence type="ECO:0000256" key="2">
    <source>
        <dbReference type="SAM" id="MobiDB-lite"/>
    </source>
</evidence>
<keyword evidence="4" id="KW-0347">Helicase</keyword>
<feature type="region of interest" description="Disordered" evidence="2">
    <location>
        <begin position="1"/>
        <end position="85"/>
    </location>
</feature>
<organism evidence="4">
    <name type="scientific">Cacopsylla melanoneura</name>
    <dbReference type="NCBI Taxonomy" id="428564"/>
    <lineage>
        <taxon>Eukaryota</taxon>
        <taxon>Metazoa</taxon>
        <taxon>Ecdysozoa</taxon>
        <taxon>Arthropoda</taxon>
        <taxon>Hexapoda</taxon>
        <taxon>Insecta</taxon>
        <taxon>Pterygota</taxon>
        <taxon>Neoptera</taxon>
        <taxon>Paraneoptera</taxon>
        <taxon>Hemiptera</taxon>
        <taxon>Sternorrhyncha</taxon>
        <taxon>Psylloidea</taxon>
        <taxon>Psyllidae</taxon>
        <taxon>Psyllinae</taxon>
        <taxon>Cacopsylla</taxon>
    </lineage>
</organism>
<accession>A0A8D9EXP3</accession>
<dbReference type="SUPFAM" id="SSF57756">
    <property type="entry name" value="Retrovirus zinc finger-like domains"/>
    <property type="match status" value="1"/>
</dbReference>
<keyword evidence="1" id="KW-0479">Metal-binding</keyword>
<reference evidence="4" key="1">
    <citation type="submission" date="2021-05" db="EMBL/GenBank/DDBJ databases">
        <authorList>
            <person name="Alioto T."/>
            <person name="Alioto T."/>
            <person name="Gomez Garrido J."/>
        </authorList>
    </citation>
    <scope>NUCLEOTIDE SEQUENCE</scope>
</reference>
<feature type="compositionally biased region" description="Gly residues" evidence="2">
    <location>
        <begin position="1"/>
        <end position="10"/>
    </location>
</feature>
<dbReference type="InterPro" id="IPR001878">
    <property type="entry name" value="Znf_CCHC"/>
</dbReference>
<sequence>MADTAGGGSGKDGDSQVMDLSGTGAEEGDREKTSSEDLDHNMEDPFQRSGMTPRSPAPIQTQDMNLENQPGDSENDQWSTPLTSKRELKQFKKRKYSLIDLSPEQVELRDNTEEVIRRVKELKELVYKIPKTKNVLKNIINEAYEYTIKMESLQSNINKGEAVDSDGDDVTKNTDVVTNQENNQPMCHICKKKIEEQGKSREDIEKEIEKLSLTESKENYIQEVENTIKKKWADNAFKKVQVKKGNPFAEETVKNLLVVKSSLEEKSVLLDVAVSKFPDLQYLLEDKNERFQYLENTTRTSKTAESTRKISLIQANTTEEVIRGLLTVREQNNIKISVAATEKHNWVAMRKLLEVIFHQSESEIEFYIPNRFMKDDKKERNIININIDHKEGQSSEEVIKNMKSKIQIEKYESMGVHIKTIKPLENGNAKVVVMGQNPAGIQELCGQIKSSVSGITSVKIQKGKEKAIRISNIDMATSTDEVTETIREYLDPEKENTHQIRVRSLKPNYRRDAQTAIVSLNEADFKKIVERKKIRMGWIECHLEEVVDPVRCYKCFRHGHYAKDCQMPPFGKNTCFRCNQEGHIAKNCENEAICRDCETVGHQTGSMRCNTYKDLIQKFKHRGTHNINTI</sequence>
<dbReference type="SMART" id="SM00343">
    <property type="entry name" value="ZnF_C2HC"/>
    <property type="match status" value="2"/>
</dbReference>
<feature type="compositionally biased region" description="Basic and acidic residues" evidence="2">
    <location>
        <begin position="27"/>
        <end position="46"/>
    </location>
</feature>
<keyword evidence="4" id="KW-0547">Nucleotide-binding</keyword>
<dbReference type="Gene3D" id="4.10.60.10">
    <property type="entry name" value="Zinc finger, CCHC-type"/>
    <property type="match status" value="1"/>
</dbReference>
<dbReference type="PROSITE" id="PS50158">
    <property type="entry name" value="ZF_CCHC"/>
    <property type="match status" value="2"/>
</dbReference>
<keyword evidence="4" id="KW-0378">Hydrolase</keyword>